<dbReference type="AlphaFoldDB" id="I3EFG6"/>
<reference evidence="1" key="1">
    <citation type="submission" date="2011-01" db="EMBL/GenBank/DDBJ databases">
        <title>The Genome Sequence of Nematocida parisii strain ERTm3.</title>
        <authorList>
            <consortium name="The Broad Institute Genome Sequencing Platform"/>
            <consortium name="The Broad Institute Genome Sequencing Center for Infectious Disease"/>
            <person name="Cuomo C."/>
            <person name="Troemel E."/>
            <person name="Young S.K."/>
            <person name="Zeng Q."/>
            <person name="Gargeya S."/>
            <person name="Fitzgerald M."/>
            <person name="Haas B."/>
            <person name="Abouelleil A."/>
            <person name="Alvarado L."/>
            <person name="Arachchi H.M."/>
            <person name="Berlin A."/>
            <person name="Chapman S.B."/>
            <person name="Gearin G."/>
            <person name="Goldberg J."/>
            <person name="Griggs A."/>
            <person name="Gujja S."/>
            <person name="Hansen M."/>
            <person name="Heiman D."/>
            <person name="Howarth C."/>
            <person name="Larimer J."/>
            <person name="Lui A."/>
            <person name="MacDonald P.J.P."/>
            <person name="McCowen C."/>
            <person name="Montmayeur A."/>
            <person name="Murphy C."/>
            <person name="Neiman D."/>
            <person name="Pearson M."/>
            <person name="Priest M."/>
            <person name="Roberts A."/>
            <person name="Saif S."/>
            <person name="Shea T."/>
            <person name="Sisk P."/>
            <person name="Stolte C."/>
            <person name="Sykes S."/>
            <person name="Wortman J."/>
            <person name="Nusbaum C."/>
            <person name="Birren B."/>
        </authorList>
    </citation>
    <scope>NUCLEOTIDE SEQUENCE</scope>
    <source>
        <strain evidence="1">ERTm3</strain>
    </source>
</reference>
<dbReference type="OMA" id="FQTEERE"/>
<accession>I3EFG6</accession>
<dbReference type="HOGENOM" id="CLU_2558816_0_0_1"/>
<protein>
    <submittedName>
        <fullName evidence="1">Uncharacterized protein</fullName>
    </submittedName>
</protein>
<dbReference type="EMBL" id="GL870880">
    <property type="protein sequence ID" value="EIJ87963.1"/>
    <property type="molecule type" value="Genomic_DNA"/>
</dbReference>
<gene>
    <name evidence="1" type="ORF">NEQG_02035</name>
</gene>
<dbReference type="Proteomes" id="UP000002872">
    <property type="component" value="Unassembled WGS sequence"/>
</dbReference>
<sequence length="82" mass="9861">MEVQEVRNEAFQIVETEKKRKRIKTRKYPKQEETHTDTYIQPKSMPISEYISNSTNINHKIYRDVLINRRNGERVTALNLLK</sequence>
<evidence type="ECO:0000313" key="2">
    <source>
        <dbReference type="Proteomes" id="UP000002872"/>
    </source>
</evidence>
<dbReference type="InParanoid" id="I3EFG6"/>
<dbReference type="VEuPathDB" id="MicrosporidiaDB:NEQG_02035"/>
<keyword evidence="2" id="KW-1185">Reference proteome</keyword>
<evidence type="ECO:0000313" key="1">
    <source>
        <dbReference type="EMBL" id="EIJ87963.1"/>
    </source>
</evidence>
<name>I3EFG6_NEMP3</name>
<organism evidence="1 2">
    <name type="scientific">Nematocida parisii (strain ERTm3)</name>
    <name type="common">Nematode killer fungus</name>
    <dbReference type="NCBI Taxonomy" id="935791"/>
    <lineage>
        <taxon>Eukaryota</taxon>
        <taxon>Fungi</taxon>
        <taxon>Fungi incertae sedis</taxon>
        <taxon>Microsporidia</taxon>
        <taxon>Nematocida</taxon>
    </lineage>
</organism>
<dbReference type="OrthoDB" id="2191008at2759"/>
<proteinExistence type="predicted"/>